<feature type="domain" description="Helix-turn-helix" evidence="1">
    <location>
        <begin position="82"/>
        <end position="129"/>
    </location>
</feature>
<dbReference type="Proteomes" id="UP000886251">
    <property type="component" value="Unassembled WGS sequence"/>
</dbReference>
<accession>A0A831WAU3</accession>
<dbReference type="EMBL" id="DRKP01000099">
    <property type="protein sequence ID" value="HEB96532.1"/>
    <property type="molecule type" value="Genomic_DNA"/>
</dbReference>
<dbReference type="Pfam" id="PF12728">
    <property type="entry name" value="HTH_17"/>
    <property type="match status" value="1"/>
</dbReference>
<sequence>MATAARKHHEAIAPSEQDAELAAQSSRLLAACLGRGETARIRLIDGDQEITVPVSAMRMLVDILAHMAQGDAVTLVPHHAELTTQQAADFLNVSRPYLVKLLEQGEIPHRKVGTRRRVLFRDLEEYKKRVDTQRARVLDELTEQAQELDMGY</sequence>
<dbReference type="GO" id="GO:0003677">
    <property type="term" value="F:DNA binding"/>
    <property type="evidence" value="ECO:0007669"/>
    <property type="project" value="UniProtKB-KW"/>
</dbReference>
<organism evidence="2">
    <name type="scientific">Sedimenticola thiotaurini</name>
    <dbReference type="NCBI Taxonomy" id="1543721"/>
    <lineage>
        <taxon>Bacteria</taxon>
        <taxon>Pseudomonadati</taxon>
        <taxon>Pseudomonadota</taxon>
        <taxon>Gammaproteobacteria</taxon>
        <taxon>Chromatiales</taxon>
        <taxon>Sedimenticolaceae</taxon>
        <taxon>Sedimenticola</taxon>
    </lineage>
</organism>
<dbReference type="AlphaFoldDB" id="A0A831WAU3"/>
<name>A0A831WAU3_9GAMM</name>
<evidence type="ECO:0000313" key="2">
    <source>
        <dbReference type="EMBL" id="HEB96532.1"/>
    </source>
</evidence>
<proteinExistence type="predicted"/>
<reference evidence="2" key="1">
    <citation type="journal article" date="2020" name="mSystems">
        <title>Genome- and Community-Level Interaction Insights into Carbon Utilization and Element Cycling Functions of Hydrothermarchaeota in Hydrothermal Sediment.</title>
        <authorList>
            <person name="Zhou Z."/>
            <person name="Liu Y."/>
            <person name="Xu W."/>
            <person name="Pan J."/>
            <person name="Luo Z.H."/>
            <person name="Li M."/>
        </authorList>
    </citation>
    <scope>NUCLEOTIDE SEQUENCE [LARGE SCALE GENOMIC DNA]</scope>
    <source>
        <strain evidence="2">HyVt-443</strain>
    </source>
</reference>
<dbReference type="InterPro" id="IPR010093">
    <property type="entry name" value="SinI_DNA-bd"/>
</dbReference>
<comment type="caution">
    <text evidence="2">The sequence shown here is derived from an EMBL/GenBank/DDBJ whole genome shotgun (WGS) entry which is preliminary data.</text>
</comment>
<protein>
    <submittedName>
        <fullName evidence="2">DNA-binding protein</fullName>
    </submittedName>
</protein>
<keyword evidence="2" id="KW-0238">DNA-binding</keyword>
<dbReference type="NCBIfam" id="TIGR01764">
    <property type="entry name" value="excise"/>
    <property type="match status" value="1"/>
</dbReference>
<dbReference type="InterPro" id="IPR041657">
    <property type="entry name" value="HTH_17"/>
</dbReference>
<evidence type="ECO:0000259" key="1">
    <source>
        <dbReference type="Pfam" id="PF12728"/>
    </source>
</evidence>
<gene>
    <name evidence="2" type="ORF">ENI96_08900</name>
</gene>